<dbReference type="OrthoDB" id="2132010at2759"/>
<evidence type="ECO:0008006" key="4">
    <source>
        <dbReference type="Google" id="ProtNLM"/>
    </source>
</evidence>
<keyword evidence="1" id="KW-0732">Signal</keyword>
<sequence length="105" mass="10264">MVRITFAAALAFAVSVMALAPNNAGAKDVGNGAGQQFTTGGCVADADCRSTCCAEISGSGLGICSAVGAQNQNGKLGCGFTDPNAASVIAAAKAQVAKQGFKFMA</sequence>
<protein>
    <recommendedName>
        <fullName evidence="4">Biotrophy-associated secreted protein 2</fullName>
    </recommendedName>
</protein>
<evidence type="ECO:0000313" key="2">
    <source>
        <dbReference type="EMBL" id="CZR67233.1"/>
    </source>
</evidence>
<dbReference type="AlphaFoldDB" id="A0A1L7XQB8"/>
<keyword evidence="3" id="KW-1185">Reference proteome</keyword>
<accession>A0A1L7XQB8</accession>
<evidence type="ECO:0000256" key="1">
    <source>
        <dbReference type="SAM" id="SignalP"/>
    </source>
</evidence>
<name>A0A1L7XQB8_9HELO</name>
<proteinExistence type="predicted"/>
<dbReference type="Proteomes" id="UP000184330">
    <property type="component" value="Unassembled WGS sequence"/>
</dbReference>
<organism evidence="2 3">
    <name type="scientific">Phialocephala subalpina</name>
    <dbReference type="NCBI Taxonomy" id="576137"/>
    <lineage>
        <taxon>Eukaryota</taxon>
        <taxon>Fungi</taxon>
        <taxon>Dikarya</taxon>
        <taxon>Ascomycota</taxon>
        <taxon>Pezizomycotina</taxon>
        <taxon>Leotiomycetes</taxon>
        <taxon>Helotiales</taxon>
        <taxon>Mollisiaceae</taxon>
        <taxon>Phialocephala</taxon>
        <taxon>Phialocephala fortinii species complex</taxon>
    </lineage>
</organism>
<evidence type="ECO:0000313" key="3">
    <source>
        <dbReference type="Proteomes" id="UP000184330"/>
    </source>
</evidence>
<gene>
    <name evidence="2" type="ORF">PAC_17132</name>
</gene>
<feature type="chain" id="PRO_5012273294" description="Biotrophy-associated secreted protein 2" evidence="1">
    <location>
        <begin position="27"/>
        <end position="105"/>
    </location>
</feature>
<dbReference type="EMBL" id="FJOG01000042">
    <property type="protein sequence ID" value="CZR67233.1"/>
    <property type="molecule type" value="Genomic_DNA"/>
</dbReference>
<reference evidence="2 3" key="1">
    <citation type="submission" date="2016-03" db="EMBL/GenBank/DDBJ databases">
        <authorList>
            <person name="Ploux O."/>
        </authorList>
    </citation>
    <scope>NUCLEOTIDE SEQUENCE [LARGE SCALE GENOMIC DNA]</scope>
    <source>
        <strain evidence="2 3">UAMH 11012</strain>
    </source>
</reference>
<feature type="signal peptide" evidence="1">
    <location>
        <begin position="1"/>
        <end position="26"/>
    </location>
</feature>